<name>A0A0C9RPP0_9HYME</name>
<gene>
    <name evidence="2" type="primary">PAP11</name>
    <name evidence="2" type="ORF">g.73593</name>
</gene>
<keyword evidence="1" id="KW-1133">Transmembrane helix</keyword>
<keyword evidence="1" id="KW-0812">Transmembrane</keyword>
<reference evidence="2" key="1">
    <citation type="submission" date="2015-01" db="EMBL/GenBank/DDBJ databases">
        <title>Transcriptome Assembly of Fopius arisanus.</title>
        <authorList>
            <person name="Geib S."/>
        </authorList>
    </citation>
    <scope>NUCLEOTIDE SEQUENCE</scope>
</reference>
<organism evidence="2">
    <name type="scientific">Fopius arisanus</name>
    <dbReference type="NCBI Taxonomy" id="64838"/>
    <lineage>
        <taxon>Eukaryota</taxon>
        <taxon>Metazoa</taxon>
        <taxon>Ecdysozoa</taxon>
        <taxon>Arthropoda</taxon>
        <taxon>Hexapoda</taxon>
        <taxon>Insecta</taxon>
        <taxon>Pterygota</taxon>
        <taxon>Neoptera</taxon>
        <taxon>Endopterygota</taxon>
        <taxon>Hymenoptera</taxon>
        <taxon>Apocrita</taxon>
        <taxon>Ichneumonoidea</taxon>
        <taxon>Braconidae</taxon>
        <taxon>Opiinae</taxon>
        <taxon>Fopius</taxon>
    </lineage>
</organism>
<proteinExistence type="predicted"/>
<sequence length="109" mass="12552">TRTHLPFLEIIIIVHYTVLVIFCRKKSLFPMTKSLVPLGIHSLKNISESNGDSKIFIGTFFAERNETRGNGYYENFCISGGFRDISQILGDSILVRRGEIKWLHFFRGQ</sequence>
<evidence type="ECO:0000256" key="1">
    <source>
        <dbReference type="SAM" id="Phobius"/>
    </source>
</evidence>
<feature type="transmembrane region" description="Helical" evidence="1">
    <location>
        <begin position="6"/>
        <end position="23"/>
    </location>
</feature>
<accession>A0A0C9RPP0</accession>
<dbReference type="AlphaFoldDB" id="A0A0C9RPP0"/>
<feature type="non-terminal residue" evidence="2">
    <location>
        <position position="1"/>
    </location>
</feature>
<evidence type="ECO:0000313" key="2">
    <source>
        <dbReference type="EMBL" id="JAG78908.1"/>
    </source>
</evidence>
<dbReference type="EMBL" id="GBYB01009141">
    <property type="protein sequence ID" value="JAG78908.1"/>
    <property type="molecule type" value="Transcribed_RNA"/>
</dbReference>
<feature type="non-terminal residue" evidence="2">
    <location>
        <position position="109"/>
    </location>
</feature>
<keyword evidence="1" id="KW-0472">Membrane</keyword>
<protein>
    <submittedName>
        <fullName evidence="2">PAP11 protein</fullName>
    </submittedName>
</protein>